<keyword evidence="7" id="KW-0378">Hydrolase</keyword>
<evidence type="ECO:0000256" key="4">
    <source>
        <dbReference type="ARBA" id="ARBA00022670"/>
    </source>
</evidence>
<evidence type="ECO:0000256" key="2">
    <source>
        <dbReference type="ARBA" id="ARBA00004141"/>
    </source>
</evidence>
<evidence type="ECO:0000256" key="10">
    <source>
        <dbReference type="ARBA" id="ARBA00023049"/>
    </source>
</evidence>
<keyword evidence="8" id="KW-0862">Zinc</keyword>
<name>A0A0C1Z528_9BACT</name>
<keyword evidence="9 12" id="KW-1133">Transmembrane helix</keyword>
<protein>
    <submittedName>
        <fullName evidence="14">SREBP protease/CBS domain protein</fullName>
    </submittedName>
</protein>
<keyword evidence="4 14" id="KW-0645">Protease</keyword>
<keyword evidence="6" id="KW-0479">Metal-binding</keyword>
<proteinExistence type="inferred from homology"/>
<dbReference type="AlphaFoldDB" id="A0A0C1Z528"/>
<dbReference type="PANTHER" id="PTHR39188">
    <property type="entry name" value="MEMBRANE-ASSOCIATED ZINC METALLOPROTEASE M50B"/>
    <property type="match status" value="1"/>
</dbReference>
<evidence type="ECO:0000259" key="13">
    <source>
        <dbReference type="Pfam" id="PF02163"/>
    </source>
</evidence>
<dbReference type="GO" id="GO:0008237">
    <property type="term" value="F:metallopeptidase activity"/>
    <property type="evidence" value="ECO:0007669"/>
    <property type="project" value="UniProtKB-KW"/>
</dbReference>
<evidence type="ECO:0000256" key="3">
    <source>
        <dbReference type="ARBA" id="ARBA00007931"/>
    </source>
</evidence>
<evidence type="ECO:0000256" key="8">
    <source>
        <dbReference type="ARBA" id="ARBA00022833"/>
    </source>
</evidence>
<dbReference type="Pfam" id="PF02163">
    <property type="entry name" value="Peptidase_M50"/>
    <property type="match status" value="2"/>
</dbReference>
<comment type="caution">
    <text evidence="14">The sequence shown here is derived from an EMBL/GenBank/DDBJ whole genome shotgun (WGS) entry which is preliminary data.</text>
</comment>
<dbReference type="GO" id="GO:0006508">
    <property type="term" value="P:proteolysis"/>
    <property type="evidence" value="ECO:0007669"/>
    <property type="project" value="UniProtKB-KW"/>
</dbReference>
<dbReference type="EMBL" id="JMCC02000120">
    <property type="protein sequence ID" value="KIG12714.1"/>
    <property type="molecule type" value="Genomic_DNA"/>
</dbReference>
<evidence type="ECO:0000256" key="6">
    <source>
        <dbReference type="ARBA" id="ARBA00022723"/>
    </source>
</evidence>
<evidence type="ECO:0000256" key="5">
    <source>
        <dbReference type="ARBA" id="ARBA00022692"/>
    </source>
</evidence>
<evidence type="ECO:0000313" key="15">
    <source>
        <dbReference type="Proteomes" id="UP000031599"/>
    </source>
</evidence>
<feature type="transmembrane region" description="Helical" evidence="12">
    <location>
        <begin position="53"/>
        <end position="76"/>
    </location>
</feature>
<dbReference type="GO" id="GO:0046872">
    <property type="term" value="F:metal ion binding"/>
    <property type="evidence" value="ECO:0007669"/>
    <property type="project" value="UniProtKB-KW"/>
</dbReference>
<evidence type="ECO:0000313" key="14">
    <source>
        <dbReference type="EMBL" id="KIG12714.1"/>
    </source>
</evidence>
<gene>
    <name evidence="14" type="ORF">DB30_01072</name>
</gene>
<feature type="domain" description="Peptidase M50" evidence="13">
    <location>
        <begin position="65"/>
        <end position="139"/>
    </location>
</feature>
<reference evidence="14 15" key="1">
    <citation type="submission" date="2014-12" db="EMBL/GenBank/DDBJ databases">
        <title>Genome assembly of Enhygromyxa salina DSM 15201.</title>
        <authorList>
            <person name="Sharma G."/>
            <person name="Subramanian S."/>
        </authorList>
    </citation>
    <scope>NUCLEOTIDE SEQUENCE [LARGE SCALE GENOMIC DNA]</scope>
    <source>
        <strain evidence="14 15">DSM 15201</strain>
    </source>
</reference>
<comment type="cofactor">
    <cofactor evidence="1">
        <name>Zn(2+)</name>
        <dbReference type="ChEBI" id="CHEBI:29105"/>
    </cofactor>
</comment>
<feature type="transmembrane region" description="Helical" evidence="12">
    <location>
        <begin position="219"/>
        <end position="236"/>
    </location>
</feature>
<keyword evidence="5 12" id="KW-0812">Transmembrane</keyword>
<dbReference type="InterPro" id="IPR008915">
    <property type="entry name" value="Peptidase_M50"/>
</dbReference>
<feature type="transmembrane region" description="Helical" evidence="12">
    <location>
        <begin position="147"/>
        <end position="172"/>
    </location>
</feature>
<comment type="subcellular location">
    <subcellularLocation>
        <location evidence="2">Membrane</location>
        <topology evidence="2">Multi-pass membrane protein</topology>
    </subcellularLocation>
</comment>
<sequence>MGVDHPFFSKPTAADRRDRWSWHLGRILGIPTRIHASFALVLVWIGFSTWSAAHSSLAVLFGLGFALAVFTCVLLHEFGHALVARRFGIETRRITLLPIGGVAELERSPSDPRAELWIAAAGPAVNLGIAAALALAGFALGSFGAGGLVSVVLSGLVWANLMLGLFNLVPAFPMDGGRVFRALASKRVGQLRATQLAAKLGRFLAVGFGAWGLFGGNPVLVLVAAFVWFAAGRELASVRHQVQQRQAFERVQAFAGPPPSRDHASRDQVFYVWRG</sequence>
<feature type="domain" description="Peptidase M50" evidence="13">
    <location>
        <begin position="150"/>
        <end position="206"/>
    </location>
</feature>
<dbReference type="PANTHER" id="PTHR39188:SF3">
    <property type="entry name" value="STAGE IV SPORULATION PROTEIN FB"/>
    <property type="match status" value="1"/>
</dbReference>
<keyword evidence="11 12" id="KW-0472">Membrane</keyword>
<keyword evidence="10" id="KW-0482">Metalloprotease</keyword>
<accession>A0A0C1Z528</accession>
<organism evidence="14 15">
    <name type="scientific">Enhygromyxa salina</name>
    <dbReference type="NCBI Taxonomy" id="215803"/>
    <lineage>
        <taxon>Bacteria</taxon>
        <taxon>Pseudomonadati</taxon>
        <taxon>Myxococcota</taxon>
        <taxon>Polyangia</taxon>
        <taxon>Nannocystales</taxon>
        <taxon>Nannocystaceae</taxon>
        <taxon>Enhygromyxa</taxon>
    </lineage>
</organism>
<evidence type="ECO:0000256" key="7">
    <source>
        <dbReference type="ARBA" id="ARBA00022801"/>
    </source>
</evidence>
<comment type="similarity">
    <text evidence="3">Belongs to the peptidase M50B family.</text>
</comment>
<evidence type="ECO:0000256" key="9">
    <source>
        <dbReference type="ARBA" id="ARBA00022989"/>
    </source>
</evidence>
<evidence type="ECO:0000256" key="1">
    <source>
        <dbReference type="ARBA" id="ARBA00001947"/>
    </source>
</evidence>
<feature type="transmembrane region" description="Helical" evidence="12">
    <location>
        <begin position="116"/>
        <end position="141"/>
    </location>
</feature>
<feature type="transmembrane region" description="Helical" evidence="12">
    <location>
        <begin position="27"/>
        <end position="47"/>
    </location>
</feature>
<evidence type="ECO:0000256" key="11">
    <source>
        <dbReference type="ARBA" id="ARBA00023136"/>
    </source>
</evidence>
<evidence type="ECO:0000256" key="12">
    <source>
        <dbReference type="SAM" id="Phobius"/>
    </source>
</evidence>
<dbReference type="GO" id="GO:0016020">
    <property type="term" value="C:membrane"/>
    <property type="evidence" value="ECO:0007669"/>
    <property type="project" value="UniProtKB-SubCell"/>
</dbReference>
<dbReference type="Proteomes" id="UP000031599">
    <property type="component" value="Unassembled WGS sequence"/>
</dbReference>
<dbReference type="CDD" id="cd06164">
    <property type="entry name" value="S2P-M50_SpoIVFB_CBS"/>
    <property type="match status" value="1"/>
</dbReference>